<dbReference type="OrthoDB" id="10500555at2759"/>
<organism evidence="2 3">
    <name type="scientific">Glutinoglossum americanum</name>
    <dbReference type="NCBI Taxonomy" id="1670608"/>
    <lineage>
        <taxon>Eukaryota</taxon>
        <taxon>Fungi</taxon>
        <taxon>Dikarya</taxon>
        <taxon>Ascomycota</taxon>
        <taxon>Pezizomycotina</taxon>
        <taxon>Geoglossomycetes</taxon>
        <taxon>Geoglossales</taxon>
        <taxon>Geoglossaceae</taxon>
        <taxon>Glutinoglossum</taxon>
    </lineage>
</organism>
<gene>
    <name evidence="2" type="ORF">FGG08_000531</name>
</gene>
<evidence type="ECO:0000256" key="1">
    <source>
        <dbReference type="SAM" id="SignalP"/>
    </source>
</evidence>
<dbReference type="Proteomes" id="UP000698800">
    <property type="component" value="Unassembled WGS sequence"/>
</dbReference>
<evidence type="ECO:0000313" key="3">
    <source>
        <dbReference type="Proteomes" id="UP000698800"/>
    </source>
</evidence>
<feature type="signal peptide" evidence="1">
    <location>
        <begin position="1"/>
        <end position="18"/>
    </location>
</feature>
<feature type="chain" id="PRO_5040429908" evidence="1">
    <location>
        <begin position="19"/>
        <end position="106"/>
    </location>
</feature>
<dbReference type="EMBL" id="JAGHQL010000006">
    <property type="protein sequence ID" value="KAH0545390.1"/>
    <property type="molecule type" value="Genomic_DNA"/>
</dbReference>
<proteinExistence type="predicted"/>
<accession>A0A9P8ID11</accession>
<evidence type="ECO:0000313" key="2">
    <source>
        <dbReference type="EMBL" id="KAH0545390.1"/>
    </source>
</evidence>
<name>A0A9P8ID11_9PEZI</name>
<reference evidence="2" key="1">
    <citation type="submission" date="2021-03" db="EMBL/GenBank/DDBJ databases">
        <title>Comparative genomics and phylogenomic investigation of the class Geoglossomycetes provide insights into ecological specialization and systematics.</title>
        <authorList>
            <person name="Melie T."/>
            <person name="Pirro S."/>
            <person name="Miller A.N."/>
            <person name="Quandt A."/>
        </authorList>
    </citation>
    <scope>NUCLEOTIDE SEQUENCE</scope>
    <source>
        <strain evidence="2">GBOQ0MN5Z8</strain>
    </source>
</reference>
<dbReference type="AlphaFoldDB" id="A0A9P8ID11"/>
<protein>
    <submittedName>
        <fullName evidence="2">Uncharacterized protein</fullName>
    </submittedName>
</protein>
<keyword evidence="3" id="KW-1185">Reference proteome</keyword>
<sequence>MKLAGVFTALTLASAASAWTLTIHYVNGQHLDMHGTSSSGCVDLRTIDSMAMDYYFNPKTDWWPDPNRVRLYGNTGCDNQVWDSNREGSSDLVPDRYVRSYIVDHD</sequence>
<keyword evidence="1" id="KW-0732">Signal</keyword>
<comment type="caution">
    <text evidence="2">The sequence shown here is derived from an EMBL/GenBank/DDBJ whole genome shotgun (WGS) entry which is preliminary data.</text>
</comment>